<dbReference type="GO" id="GO:0005737">
    <property type="term" value="C:cytoplasm"/>
    <property type="evidence" value="ECO:0007669"/>
    <property type="project" value="TreeGrafter"/>
</dbReference>
<dbReference type="eggNOG" id="ENOG502RTRE">
    <property type="taxonomic scope" value="Eukaryota"/>
</dbReference>
<keyword evidence="2" id="KW-0808">Transferase</keyword>
<evidence type="ECO:0000259" key="4">
    <source>
        <dbReference type="PROSITE" id="PS50280"/>
    </source>
</evidence>
<dbReference type="Proteomes" id="UP000054560">
    <property type="component" value="Unassembled WGS sequence"/>
</dbReference>
<dbReference type="GO" id="GO:0042826">
    <property type="term" value="F:histone deacetylase binding"/>
    <property type="evidence" value="ECO:0007669"/>
    <property type="project" value="TreeGrafter"/>
</dbReference>
<protein>
    <recommendedName>
        <fullName evidence="4">SET domain-containing protein</fullName>
    </recommendedName>
</protein>
<dbReference type="SUPFAM" id="SSF82199">
    <property type="entry name" value="SET domain"/>
    <property type="match status" value="1"/>
</dbReference>
<keyword evidence="6" id="KW-1185">Reference proteome</keyword>
<evidence type="ECO:0000313" key="6">
    <source>
        <dbReference type="Proteomes" id="UP000054560"/>
    </source>
</evidence>
<dbReference type="Gene3D" id="1.25.40.10">
    <property type="entry name" value="Tetratricopeptide repeat domain"/>
    <property type="match status" value="2"/>
</dbReference>
<dbReference type="OrthoDB" id="62495at2759"/>
<dbReference type="Gene3D" id="2.170.270.10">
    <property type="entry name" value="SET domain"/>
    <property type="match status" value="1"/>
</dbReference>
<dbReference type="STRING" id="667725.A0A0L0GCU6"/>
<dbReference type="GO" id="GO:0008168">
    <property type="term" value="F:methyltransferase activity"/>
    <property type="evidence" value="ECO:0007669"/>
    <property type="project" value="UniProtKB-KW"/>
</dbReference>
<evidence type="ECO:0000256" key="2">
    <source>
        <dbReference type="ARBA" id="ARBA00022679"/>
    </source>
</evidence>
<organism evidence="5 6">
    <name type="scientific">Sphaeroforma arctica JP610</name>
    <dbReference type="NCBI Taxonomy" id="667725"/>
    <lineage>
        <taxon>Eukaryota</taxon>
        <taxon>Ichthyosporea</taxon>
        <taxon>Ichthyophonida</taxon>
        <taxon>Sphaeroforma</taxon>
    </lineage>
</organism>
<reference evidence="5 6" key="1">
    <citation type="submission" date="2011-02" db="EMBL/GenBank/DDBJ databases">
        <title>The Genome Sequence of Sphaeroforma arctica JP610.</title>
        <authorList>
            <consortium name="The Broad Institute Genome Sequencing Platform"/>
            <person name="Russ C."/>
            <person name="Cuomo C."/>
            <person name="Young S.K."/>
            <person name="Zeng Q."/>
            <person name="Gargeya S."/>
            <person name="Alvarado L."/>
            <person name="Berlin A."/>
            <person name="Chapman S.B."/>
            <person name="Chen Z."/>
            <person name="Freedman E."/>
            <person name="Gellesch M."/>
            <person name="Goldberg J."/>
            <person name="Griggs A."/>
            <person name="Gujja S."/>
            <person name="Heilman E."/>
            <person name="Heiman D."/>
            <person name="Howarth C."/>
            <person name="Mehta T."/>
            <person name="Neiman D."/>
            <person name="Pearson M."/>
            <person name="Roberts A."/>
            <person name="Saif S."/>
            <person name="Shea T."/>
            <person name="Shenoy N."/>
            <person name="Sisk P."/>
            <person name="Stolte C."/>
            <person name="Sykes S."/>
            <person name="White J."/>
            <person name="Yandava C."/>
            <person name="Burger G."/>
            <person name="Gray M.W."/>
            <person name="Holland P.W.H."/>
            <person name="King N."/>
            <person name="Lang F.B.F."/>
            <person name="Roger A.J."/>
            <person name="Ruiz-Trillo I."/>
            <person name="Haas B."/>
            <person name="Nusbaum C."/>
            <person name="Birren B."/>
        </authorList>
    </citation>
    <scope>NUCLEOTIDE SEQUENCE [LARGE SCALE GENOMIC DNA]</scope>
    <source>
        <strain evidence="5 6">JP610</strain>
    </source>
</reference>
<sequence length="815" mass="89654">MRPQILQELWVSSLDRDSLEDIHDWVTFVVQVTPAEDVDRLQVPPALIKIIRSDRGYQKTVQKLKQINQTHGQKDDQSALDMCNRGNDEFRAKRFKESIWCYTQGLQLATFKSATLAKCYGNRSAAYLHSEAYIECLWDIESALRLDQCKTHVKLLKRFLRTADEGKLSIRSDLWTSLSRAPIDDDDVRAAVDAALSWIDSTLPKLVTSSAASAALDNLMCQNEPMNASSNPIRLTNVLADSIHVLTMEDGSGRGVYVQDAVSAGERIIRDEDPLVVTNPHTVAASSVNDMNRIRCVMCSKRCTKRRSVKGGKDQAPSANVHYSVGCLTCALCVYCSKRCQYQTQRRLISPELNAHTAVNPTSPRKQVATTNASDRLEAVADTDSEPVACVLSGLQHASILSTQARQALQMCSYPQQHAQPCGYLSSDQSLGSHTATRTGHLATGNLKAQALCTNATTLTYSFVSECLATAVLLNDAYGVGVEEVWHHMLRVKCNSVVFTDMTSTPSAKKINRNIGSDMRGGSAESRGLVLFATISMVNHSCDPNAIVQLNTDADPGVLASLYVTQPLAQGDQITICYGPQVGRHSLGERKVMLKDQYGFDCHCMACKREEIAISQRYSVFVCKKAVPYVEAYILRKLVPESVRDCLSHPLRLESATALVCDGCHSKYAAAEYENALASITSHMTTATDSIQPTVKEQFEATQRALCQNIAVLHPITLPIGSMYDDLARLAIANGDETAAGRMCALSTGIVGRVFGTSSIEYAHELHKLSSIYYRCGTNRKDLVWIRASAVAIFRAHGAQEYSEQTQELEAMVVR</sequence>
<dbReference type="SUPFAM" id="SSF48452">
    <property type="entry name" value="TPR-like"/>
    <property type="match status" value="1"/>
</dbReference>
<accession>A0A0L0GCU6</accession>
<gene>
    <name evidence="5" type="ORF">SARC_01035</name>
</gene>
<dbReference type="Pfam" id="PF00856">
    <property type="entry name" value="SET"/>
    <property type="match status" value="1"/>
</dbReference>
<dbReference type="AlphaFoldDB" id="A0A0L0GCU6"/>
<keyword evidence="3" id="KW-0949">S-adenosyl-L-methionine</keyword>
<evidence type="ECO:0000256" key="1">
    <source>
        <dbReference type="ARBA" id="ARBA00022603"/>
    </source>
</evidence>
<name>A0A0L0GCU6_9EUKA</name>
<dbReference type="GeneID" id="25901539"/>
<evidence type="ECO:0000256" key="3">
    <source>
        <dbReference type="ARBA" id="ARBA00022691"/>
    </source>
</evidence>
<dbReference type="GO" id="GO:0032259">
    <property type="term" value="P:methylation"/>
    <property type="evidence" value="ECO:0007669"/>
    <property type="project" value="UniProtKB-KW"/>
</dbReference>
<dbReference type="PANTHER" id="PTHR46165:SF2">
    <property type="entry name" value="SET AND MYND DOMAIN-CONTAINING PROTEIN 4"/>
    <property type="match status" value="1"/>
</dbReference>
<dbReference type="InterPro" id="IPR052097">
    <property type="entry name" value="SET-MYND_domain_protein"/>
</dbReference>
<proteinExistence type="predicted"/>
<dbReference type="InterPro" id="IPR046341">
    <property type="entry name" value="SET_dom_sf"/>
</dbReference>
<dbReference type="EMBL" id="KQ241633">
    <property type="protein sequence ID" value="KNC86842.1"/>
    <property type="molecule type" value="Genomic_DNA"/>
</dbReference>
<keyword evidence="1" id="KW-0489">Methyltransferase</keyword>
<dbReference type="InterPro" id="IPR001214">
    <property type="entry name" value="SET_dom"/>
</dbReference>
<evidence type="ECO:0000313" key="5">
    <source>
        <dbReference type="EMBL" id="KNC86842.1"/>
    </source>
</evidence>
<dbReference type="GO" id="GO:0005634">
    <property type="term" value="C:nucleus"/>
    <property type="evidence" value="ECO:0007669"/>
    <property type="project" value="TreeGrafter"/>
</dbReference>
<dbReference type="InterPro" id="IPR011990">
    <property type="entry name" value="TPR-like_helical_dom_sf"/>
</dbReference>
<dbReference type="PROSITE" id="PS50280">
    <property type="entry name" value="SET"/>
    <property type="match status" value="1"/>
</dbReference>
<dbReference type="PANTHER" id="PTHR46165">
    <property type="entry name" value="SET AND MYND DOMAIN-CONTAINING PROTEIN 4"/>
    <property type="match status" value="1"/>
</dbReference>
<feature type="domain" description="SET" evidence="4">
    <location>
        <begin position="241"/>
        <end position="579"/>
    </location>
</feature>
<dbReference type="RefSeq" id="XP_014160744.1">
    <property type="nucleotide sequence ID" value="XM_014305269.1"/>
</dbReference>